<evidence type="ECO:0000313" key="2">
    <source>
        <dbReference type="Proteomes" id="UP001194746"/>
    </source>
</evidence>
<dbReference type="Proteomes" id="UP001194746">
    <property type="component" value="Unassembled WGS sequence"/>
</dbReference>
<accession>A0AAD4CV73</accession>
<name>A0AAD4CV73_ASPNN</name>
<evidence type="ECO:0000313" key="1">
    <source>
        <dbReference type="EMBL" id="KAF9893334.1"/>
    </source>
</evidence>
<reference evidence="1" key="2">
    <citation type="submission" date="2020-02" db="EMBL/GenBank/DDBJ databases">
        <authorList>
            <person name="Gilchrist C.L.M."/>
            <person name="Chooi Y.-H."/>
        </authorList>
    </citation>
    <scope>NUCLEOTIDE SEQUENCE</scope>
    <source>
        <strain evidence="1">MST-FP2251</strain>
    </source>
</reference>
<sequence length="81" mass="9507">MQNMVFGNYFHRLFELWTKANIPEEDRVTKFYSTVLLEIANALHAKKYSTVCEVLDDARRVEEARAENLFYHPPRTTPASD</sequence>
<dbReference type="EMBL" id="VCAU01000008">
    <property type="protein sequence ID" value="KAF9893334.1"/>
    <property type="molecule type" value="Genomic_DNA"/>
</dbReference>
<comment type="caution">
    <text evidence="1">The sequence shown here is derived from an EMBL/GenBank/DDBJ whole genome shotgun (WGS) entry which is preliminary data.</text>
</comment>
<organism evidence="1 2">
    <name type="scientific">Aspergillus nanangensis</name>
    <dbReference type="NCBI Taxonomy" id="2582783"/>
    <lineage>
        <taxon>Eukaryota</taxon>
        <taxon>Fungi</taxon>
        <taxon>Dikarya</taxon>
        <taxon>Ascomycota</taxon>
        <taxon>Pezizomycotina</taxon>
        <taxon>Eurotiomycetes</taxon>
        <taxon>Eurotiomycetidae</taxon>
        <taxon>Eurotiales</taxon>
        <taxon>Aspergillaceae</taxon>
        <taxon>Aspergillus</taxon>
        <taxon>Aspergillus subgen. Circumdati</taxon>
    </lineage>
</organism>
<keyword evidence="2" id="KW-1185">Reference proteome</keyword>
<reference evidence="1" key="1">
    <citation type="journal article" date="2019" name="Beilstein J. Org. Chem.">
        <title>Nanangenines: drimane sesquiterpenoids as the dominant metabolite cohort of a novel Australian fungus, Aspergillus nanangensis.</title>
        <authorList>
            <person name="Lacey H.J."/>
            <person name="Gilchrist C.L.M."/>
            <person name="Crombie A."/>
            <person name="Kalaitzis J.A."/>
            <person name="Vuong D."/>
            <person name="Rutledge P.J."/>
            <person name="Turner P."/>
            <person name="Pitt J.I."/>
            <person name="Lacey E."/>
            <person name="Chooi Y.H."/>
            <person name="Piggott A.M."/>
        </authorList>
    </citation>
    <scope>NUCLEOTIDE SEQUENCE</scope>
    <source>
        <strain evidence="1">MST-FP2251</strain>
    </source>
</reference>
<dbReference type="AlphaFoldDB" id="A0AAD4CV73"/>
<protein>
    <submittedName>
        <fullName evidence="1">Uncharacterized protein</fullName>
    </submittedName>
</protein>
<gene>
    <name evidence="1" type="ORF">FE257_011766</name>
</gene>
<proteinExistence type="predicted"/>